<keyword evidence="2" id="KW-1185">Reference proteome</keyword>
<organism evidence="1 2">
    <name type="scientific">Perilla frutescens var. hirtella</name>
    <name type="common">Perilla citriodora</name>
    <name type="synonym">Perilla setoyensis</name>
    <dbReference type="NCBI Taxonomy" id="608512"/>
    <lineage>
        <taxon>Eukaryota</taxon>
        <taxon>Viridiplantae</taxon>
        <taxon>Streptophyta</taxon>
        <taxon>Embryophyta</taxon>
        <taxon>Tracheophyta</taxon>
        <taxon>Spermatophyta</taxon>
        <taxon>Magnoliopsida</taxon>
        <taxon>eudicotyledons</taxon>
        <taxon>Gunneridae</taxon>
        <taxon>Pentapetalae</taxon>
        <taxon>asterids</taxon>
        <taxon>lamiids</taxon>
        <taxon>Lamiales</taxon>
        <taxon>Lamiaceae</taxon>
        <taxon>Nepetoideae</taxon>
        <taxon>Elsholtzieae</taxon>
        <taxon>Perilla</taxon>
    </lineage>
</organism>
<dbReference type="EMBL" id="SDAM02000322">
    <property type="protein sequence ID" value="KAH6824805.1"/>
    <property type="molecule type" value="Genomic_DNA"/>
</dbReference>
<proteinExistence type="predicted"/>
<evidence type="ECO:0000313" key="1">
    <source>
        <dbReference type="EMBL" id="KAH6824805.1"/>
    </source>
</evidence>
<evidence type="ECO:0000313" key="2">
    <source>
        <dbReference type="Proteomes" id="UP001190926"/>
    </source>
</evidence>
<dbReference type="PANTHER" id="PTHR33356">
    <property type="entry name" value="TIP41-LIKE PROTEIN"/>
    <property type="match status" value="1"/>
</dbReference>
<gene>
    <name evidence="1" type="ORF">C2S53_010880</name>
</gene>
<protein>
    <submittedName>
        <fullName evidence="1">Uncharacterized protein</fullName>
    </submittedName>
</protein>
<comment type="caution">
    <text evidence="1">The sequence shown here is derived from an EMBL/GenBank/DDBJ whole genome shotgun (WGS) entry which is preliminary data.</text>
</comment>
<dbReference type="AlphaFoldDB" id="A0AAD4J131"/>
<dbReference type="Proteomes" id="UP001190926">
    <property type="component" value="Unassembled WGS sequence"/>
</dbReference>
<sequence length="352" mass="39173">MAREFDDLGFLLPSEFLTDDDLLTDFKTDRFKTARFDDFSYCFGNSLGFNSDLSSPGESFTETESEEDDLVSELTRKLAQSTLRNYTSQGWKLPCSPQSTLCGCKHGPVGSPNSVSGVCSPPEAEDYLRRDLLYAAAEEVARMRMIEETAAFYSSKLFPAQAKSRPFAAPQLGPNPASGFYPSQARPQNHLSYQQLLQAAKQMKQQQQMMKFQSQNGRGNVEDGRGQALSMAAWPGFQQPGSGVRAVHLGESGPKKERTGTGVFLPQRFGSLPAETRKKSGCPTILLPEKVVQALNMDVESIDAHLHRSRDYDAAAVAMKHRNNLIMAQQRRNLAPQPAMNQHLRLPHDWTY</sequence>
<dbReference type="PANTHER" id="PTHR33356:SF5">
    <property type="entry name" value="TIP41-LIKE PROTEIN"/>
    <property type="match status" value="1"/>
</dbReference>
<accession>A0AAD4J131</accession>
<reference evidence="1 2" key="1">
    <citation type="journal article" date="2021" name="Nat. Commun.">
        <title>Incipient diploidization of the medicinal plant Perilla within 10,000 years.</title>
        <authorList>
            <person name="Zhang Y."/>
            <person name="Shen Q."/>
            <person name="Leng L."/>
            <person name="Zhang D."/>
            <person name="Chen S."/>
            <person name="Shi Y."/>
            <person name="Ning Z."/>
            <person name="Chen S."/>
        </authorList>
    </citation>
    <scope>NUCLEOTIDE SEQUENCE [LARGE SCALE GENOMIC DNA]</scope>
    <source>
        <strain evidence="2">cv. PC099</strain>
    </source>
</reference>
<name>A0AAD4J131_PERFH</name>